<comment type="caution">
    <text evidence="2">The sequence shown here is derived from an EMBL/GenBank/DDBJ whole genome shotgun (WGS) entry which is preliminary data.</text>
</comment>
<keyword evidence="1" id="KW-0812">Transmembrane</keyword>
<name>A0A9W5Q8W8_BACCE</name>
<proteinExistence type="predicted"/>
<organism evidence="2 3">
    <name type="scientific">Bacillus cereus VD196</name>
    <dbReference type="NCBI Taxonomy" id="1053243"/>
    <lineage>
        <taxon>Bacteria</taxon>
        <taxon>Bacillati</taxon>
        <taxon>Bacillota</taxon>
        <taxon>Bacilli</taxon>
        <taxon>Bacillales</taxon>
        <taxon>Bacillaceae</taxon>
        <taxon>Bacillus</taxon>
        <taxon>Bacillus cereus group</taxon>
    </lineage>
</organism>
<feature type="transmembrane region" description="Helical" evidence="1">
    <location>
        <begin position="36"/>
        <end position="56"/>
    </location>
</feature>
<reference evidence="2 3" key="1">
    <citation type="submission" date="2012-12" db="EMBL/GenBank/DDBJ databases">
        <title>The Genome Sequence of Bacillus cereus VD196.</title>
        <authorList>
            <consortium name="The Broad Institute Genome Sequencing Platform"/>
            <consortium name="The Broad Institute Genome Sequencing Center for Infectious Disease"/>
            <person name="Feldgarden M."/>
            <person name="Van der Auwera G.A."/>
            <person name="Mahillon J."/>
            <person name="Duprez V."/>
            <person name="Timmery S."/>
            <person name="Mattelet C."/>
            <person name="Dierick K."/>
            <person name="Sun M."/>
            <person name="Yu Z."/>
            <person name="Zhu L."/>
            <person name="Hu X."/>
            <person name="Shank E.B."/>
            <person name="Swiecicka I."/>
            <person name="Hansen B.M."/>
            <person name="Andrup L."/>
            <person name="Walker B."/>
            <person name="Young S.K."/>
            <person name="Zeng Q."/>
            <person name="Gargeya S."/>
            <person name="Fitzgerald M."/>
            <person name="Haas B."/>
            <person name="Abouelleil A."/>
            <person name="Alvarado L."/>
            <person name="Arachchi H.M."/>
            <person name="Berlin A.M."/>
            <person name="Chapman S.B."/>
            <person name="Dewar J."/>
            <person name="Goldberg J."/>
            <person name="Griggs A."/>
            <person name="Gujja S."/>
            <person name="Hansen M."/>
            <person name="Howarth C."/>
            <person name="Imamovic A."/>
            <person name="Larimer J."/>
            <person name="McCowan C."/>
            <person name="Murphy C."/>
            <person name="Neiman D."/>
            <person name="Pearson M."/>
            <person name="Priest M."/>
            <person name="Roberts A."/>
            <person name="Saif S."/>
            <person name="Shea T."/>
            <person name="Sisk P."/>
            <person name="Sykes S."/>
            <person name="Wortman J."/>
            <person name="Nusbaum C."/>
            <person name="Birren B."/>
        </authorList>
    </citation>
    <scope>NUCLEOTIDE SEQUENCE [LARGE SCALE GENOMIC DNA]</scope>
    <source>
        <strain evidence="2 3">VD196</strain>
    </source>
</reference>
<sequence>MFFEKNSKNARIFISRYNEKVEYPAEVGEIRGGKMMFEFVGSVIALILFLFSYMHLKKIRQYDTSTYFDGMDGIHASITHDSGGEM</sequence>
<evidence type="ECO:0000313" key="2">
    <source>
        <dbReference type="EMBL" id="EOO69962.1"/>
    </source>
</evidence>
<protein>
    <submittedName>
        <fullName evidence="2">Uncharacterized protein</fullName>
    </submittedName>
</protein>
<dbReference type="EMBL" id="AHFL01000003">
    <property type="protein sequence ID" value="EOO69962.1"/>
    <property type="molecule type" value="Genomic_DNA"/>
</dbReference>
<dbReference type="Proteomes" id="UP000014023">
    <property type="component" value="Unassembled WGS sequence"/>
</dbReference>
<dbReference type="RefSeq" id="WP_000464657.1">
    <property type="nucleotide sequence ID" value="NZ_KB976254.1"/>
</dbReference>
<keyword evidence="1" id="KW-1133">Transmembrane helix</keyword>
<keyword evidence="1" id="KW-0472">Membrane</keyword>
<evidence type="ECO:0000256" key="1">
    <source>
        <dbReference type="SAM" id="Phobius"/>
    </source>
</evidence>
<dbReference type="AlphaFoldDB" id="A0A9W5Q8W8"/>
<accession>A0A9W5Q8W8</accession>
<evidence type="ECO:0000313" key="3">
    <source>
        <dbReference type="Proteomes" id="UP000014023"/>
    </source>
</evidence>
<gene>
    <name evidence="2" type="ORF">IKE_00326</name>
</gene>